<comment type="caution">
    <text evidence="2">The sequence shown here is derived from an EMBL/GenBank/DDBJ whole genome shotgun (WGS) entry which is preliminary data.</text>
</comment>
<feature type="signal peptide" evidence="1">
    <location>
        <begin position="1"/>
        <end position="19"/>
    </location>
</feature>
<proteinExistence type="predicted"/>
<protein>
    <recommendedName>
        <fullName evidence="4">PknH-like extracellular domain-containing protein</fullName>
    </recommendedName>
</protein>
<accession>A0A4R5K3F2</accession>
<evidence type="ECO:0000313" key="3">
    <source>
        <dbReference type="Proteomes" id="UP000295511"/>
    </source>
</evidence>
<dbReference type="Proteomes" id="UP000295511">
    <property type="component" value="Unassembled WGS sequence"/>
</dbReference>
<organism evidence="2 3">
    <name type="scientific">Arthrobacter terricola</name>
    <dbReference type="NCBI Taxonomy" id="2547396"/>
    <lineage>
        <taxon>Bacteria</taxon>
        <taxon>Bacillati</taxon>
        <taxon>Actinomycetota</taxon>
        <taxon>Actinomycetes</taxon>
        <taxon>Micrococcales</taxon>
        <taxon>Micrococcaceae</taxon>
        <taxon>Arthrobacter</taxon>
    </lineage>
</organism>
<evidence type="ECO:0000313" key="2">
    <source>
        <dbReference type="EMBL" id="TDF86046.1"/>
    </source>
</evidence>
<sequence length="236" mass="23552">MKKTTALFGLLLAASMALTGCGGSTTAGSTAASSAPTPTPTPTPKTYTNEELASIIAGLKDEQGKPLTVVPAAQIDQGLMAQKQLLQSAVITPPACAAVANTNAQVPDGATYAAGQSLSAADKSATVITALAVKDPAVLSGQTKKSTDALSQCSTFTIELAGQKIPTQIQPLSEKTNGDQSMGALMTQVLPSGQKQITLTVTGVKGNLGATAIKTGTAVTADSAAELVKLVNAVLG</sequence>
<dbReference type="RefSeq" id="WP_133207079.1">
    <property type="nucleotide sequence ID" value="NZ_SMRU01000064.1"/>
</dbReference>
<dbReference type="PROSITE" id="PS51257">
    <property type="entry name" value="PROKAR_LIPOPROTEIN"/>
    <property type="match status" value="1"/>
</dbReference>
<reference evidence="2 3" key="1">
    <citation type="submission" date="2019-03" db="EMBL/GenBank/DDBJ databases">
        <title>Whole genome sequence of Arthrobacter sp JH1-1.</title>
        <authorList>
            <person name="Trinh H.N."/>
        </authorList>
    </citation>
    <scope>NUCLEOTIDE SEQUENCE [LARGE SCALE GENOMIC DNA]</scope>
    <source>
        <strain evidence="2 3">JH1-1</strain>
    </source>
</reference>
<name>A0A4R5K3F2_9MICC</name>
<dbReference type="AlphaFoldDB" id="A0A4R5K3F2"/>
<evidence type="ECO:0000256" key="1">
    <source>
        <dbReference type="SAM" id="SignalP"/>
    </source>
</evidence>
<gene>
    <name evidence="2" type="ORF">E1809_25735</name>
</gene>
<dbReference type="EMBL" id="SMRU01000064">
    <property type="protein sequence ID" value="TDF86046.1"/>
    <property type="molecule type" value="Genomic_DNA"/>
</dbReference>
<feature type="chain" id="PRO_5039040383" description="PknH-like extracellular domain-containing protein" evidence="1">
    <location>
        <begin position="20"/>
        <end position="236"/>
    </location>
</feature>
<keyword evidence="1" id="KW-0732">Signal</keyword>
<evidence type="ECO:0008006" key="4">
    <source>
        <dbReference type="Google" id="ProtNLM"/>
    </source>
</evidence>
<dbReference type="OrthoDB" id="4948455at2"/>
<keyword evidence="3" id="KW-1185">Reference proteome</keyword>